<dbReference type="GO" id="GO:0005524">
    <property type="term" value="F:ATP binding"/>
    <property type="evidence" value="ECO:0007669"/>
    <property type="project" value="UniProtKB-UniRule"/>
</dbReference>
<evidence type="ECO:0000256" key="9">
    <source>
        <dbReference type="ARBA" id="ARBA00022960"/>
    </source>
</evidence>
<dbReference type="GO" id="GO:0005737">
    <property type="term" value="C:cytoplasm"/>
    <property type="evidence" value="ECO:0007669"/>
    <property type="project" value="UniProtKB-SubCell"/>
</dbReference>
<comment type="subcellular location">
    <subcellularLocation>
        <location evidence="1 14">Cytoplasm</location>
    </subcellularLocation>
</comment>
<keyword evidence="11 14" id="KW-0131">Cell cycle</keyword>
<evidence type="ECO:0000313" key="18">
    <source>
        <dbReference type="EMBL" id="UUF09617.1"/>
    </source>
</evidence>
<feature type="domain" description="Mur ligase N-terminal catalytic" evidence="15">
    <location>
        <begin position="4"/>
        <end position="102"/>
    </location>
</feature>
<evidence type="ECO:0000256" key="4">
    <source>
        <dbReference type="ARBA" id="ARBA00022490"/>
    </source>
</evidence>
<keyword evidence="10 14" id="KW-0573">Peptidoglycan synthesis</keyword>
<evidence type="ECO:0000256" key="10">
    <source>
        <dbReference type="ARBA" id="ARBA00022984"/>
    </source>
</evidence>
<dbReference type="Gene3D" id="3.40.50.720">
    <property type="entry name" value="NAD(P)-binding Rossmann-like Domain"/>
    <property type="match status" value="1"/>
</dbReference>
<dbReference type="Pfam" id="PF08245">
    <property type="entry name" value="Mur_ligase_M"/>
    <property type="match status" value="1"/>
</dbReference>
<keyword evidence="12 14" id="KW-0961">Cell wall biogenesis/degradation</keyword>
<sequence length="437" mass="48873">MSEKYHLIGIKGSGMSALAHILYDMGHEVQGSDIEETLFTQIGLEAKGMTLYPFGKSNIEPDMTVIIGNAFKDDHVEVIQAKQTGAKCVRYHEFLGSLAGGFTSIAISGTHGKTTTTGLLSHVLRLNHPTSYLIGDGTGKGVENSEYFVFEACEYQRHFLAYHPDYAIITNIEHDHPDYFKDIDDVLDAFNTFVSQCKKMVIACGDDPEVKKLKASTKIMTYGFETSNQVIATNVLKNSEGTTFDVLINGEFYHTFVTPFFGDHMILNSLAVIAVCYLEGLNPSIVEKDLRLFEGVKRRFAQKAHHEQIIIDDYAHHPTEISVTLKAVRQKYPDRELVAVFQPHTFTRTAAFINEFAESLNLADHIYLTEIFGSAREANGTVDIQTLIDKCHSGHLITKETVNQLHQYPTAVVVFMGAGDIKKYEDAYTRLPWNVEA</sequence>
<dbReference type="SUPFAM" id="SSF53623">
    <property type="entry name" value="MurD-like peptide ligases, catalytic domain"/>
    <property type="match status" value="1"/>
</dbReference>
<dbReference type="Gene3D" id="3.40.1190.10">
    <property type="entry name" value="Mur-like, catalytic domain"/>
    <property type="match status" value="1"/>
</dbReference>
<name>A0A9Q9CS16_9FIRM</name>
<dbReference type="Proteomes" id="UP001058072">
    <property type="component" value="Chromosome"/>
</dbReference>
<keyword evidence="7 14" id="KW-0547">Nucleotide-binding</keyword>
<evidence type="ECO:0000256" key="8">
    <source>
        <dbReference type="ARBA" id="ARBA00022840"/>
    </source>
</evidence>
<feature type="domain" description="Mur ligase C-terminal" evidence="16">
    <location>
        <begin position="298"/>
        <end position="419"/>
    </location>
</feature>
<evidence type="ECO:0000313" key="19">
    <source>
        <dbReference type="Proteomes" id="UP001058072"/>
    </source>
</evidence>
<dbReference type="GO" id="GO:0051301">
    <property type="term" value="P:cell division"/>
    <property type="evidence" value="ECO:0007669"/>
    <property type="project" value="UniProtKB-KW"/>
</dbReference>
<dbReference type="GO" id="GO:0008360">
    <property type="term" value="P:regulation of cell shape"/>
    <property type="evidence" value="ECO:0007669"/>
    <property type="project" value="UniProtKB-KW"/>
</dbReference>
<accession>A0A9Q9CS16</accession>
<feature type="binding site" evidence="14">
    <location>
        <begin position="109"/>
        <end position="115"/>
    </location>
    <ligand>
        <name>ATP</name>
        <dbReference type="ChEBI" id="CHEBI:30616"/>
    </ligand>
</feature>
<dbReference type="Pfam" id="PF02875">
    <property type="entry name" value="Mur_ligase_C"/>
    <property type="match status" value="1"/>
</dbReference>
<evidence type="ECO:0000256" key="1">
    <source>
        <dbReference type="ARBA" id="ARBA00004496"/>
    </source>
</evidence>
<feature type="domain" description="Mur ligase central" evidence="17">
    <location>
        <begin position="107"/>
        <end position="276"/>
    </location>
</feature>
<dbReference type="NCBIfam" id="TIGR01082">
    <property type="entry name" value="murC"/>
    <property type="match status" value="1"/>
</dbReference>
<reference evidence="18" key="1">
    <citation type="submission" date="2021-03" db="EMBL/GenBank/DDBJ databases">
        <title>Comparative Genomics and Metabolomics in the genus Turicibacter.</title>
        <authorList>
            <person name="Maki J."/>
            <person name="Looft T."/>
        </authorList>
    </citation>
    <scope>NUCLEOTIDE SEQUENCE</scope>
    <source>
        <strain evidence="18">ISU324</strain>
    </source>
</reference>
<keyword evidence="6 14" id="KW-0132">Cell division</keyword>
<evidence type="ECO:0000259" key="16">
    <source>
        <dbReference type="Pfam" id="PF02875"/>
    </source>
</evidence>
<dbReference type="InterPro" id="IPR005758">
    <property type="entry name" value="UDP-N-AcMur_Ala_ligase_MurC"/>
</dbReference>
<dbReference type="RefSeq" id="WP_055276203.1">
    <property type="nucleotide sequence ID" value="NZ_CP071250.1"/>
</dbReference>
<dbReference type="AlphaFoldDB" id="A0A9Q9CS16"/>
<evidence type="ECO:0000256" key="6">
    <source>
        <dbReference type="ARBA" id="ARBA00022618"/>
    </source>
</evidence>
<dbReference type="InterPro" id="IPR050061">
    <property type="entry name" value="MurCDEF_pg_biosynth"/>
</dbReference>
<dbReference type="InterPro" id="IPR013221">
    <property type="entry name" value="Mur_ligase_cen"/>
</dbReference>
<evidence type="ECO:0000256" key="14">
    <source>
        <dbReference type="HAMAP-Rule" id="MF_00046"/>
    </source>
</evidence>
<dbReference type="EC" id="6.3.2.8" evidence="3 14"/>
<dbReference type="InterPro" id="IPR000713">
    <property type="entry name" value="Mur_ligase_N"/>
</dbReference>
<dbReference type="Pfam" id="PF01225">
    <property type="entry name" value="Mur_ligase"/>
    <property type="match status" value="1"/>
</dbReference>
<evidence type="ECO:0000259" key="15">
    <source>
        <dbReference type="Pfam" id="PF01225"/>
    </source>
</evidence>
<dbReference type="EMBL" id="CP071250">
    <property type="protein sequence ID" value="UUF09617.1"/>
    <property type="molecule type" value="Genomic_DNA"/>
</dbReference>
<dbReference type="HAMAP" id="MF_00046">
    <property type="entry name" value="MurC"/>
    <property type="match status" value="1"/>
</dbReference>
<comment type="function">
    <text evidence="14">Cell wall formation.</text>
</comment>
<comment type="catalytic activity">
    <reaction evidence="13 14">
        <text>UDP-N-acetyl-alpha-D-muramate + L-alanine + ATP = UDP-N-acetyl-alpha-D-muramoyl-L-alanine + ADP + phosphate + H(+)</text>
        <dbReference type="Rhea" id="RHEA:23372"/>
        <dbReference type="ChEBI" id="CHEBI:15378"/>
        <dbReference type="ChEBI" id="CHEBI:30616"/>
        <dbReference type="ChEBI" id="CHEBI:43474"/>
        <dbReference type="ChEBI" id="CHEBI:57972"/>
        <dbReference type="ChEBI" id="CHEBI:70757"/>
        <dbReference type="ChEBI" id="CHEBI:83898"/>
        <dbReference type="ChEBI" id="CHEBI:456216"/>
        <dbReference type="EC" id="6.3.2.8"/>
    </reaction>
</comment>
<comment type="pathway">
    <text evidence="2 14">Cell wall biogenesis; peptidoglycan biosynthesis.</text>
</comment>
<evidence type="ECO:0000256" key="12">
    <source>
        <dbReference type="ARBA" id="ARBA00023316"/>
    </source>
</evidence>
<dbReference type="PANTHER" id="PTHR43445">
    <property type="entry name" value="UDP-N-ACETYLMURAMATE--L-ALANINE LIGASE-RELATED"/>
    <property type="match status" value="1"/>
</dbReference>
<dbReference type="InterPro" id="IPR036615">
    <property type="entry name" value="Mur_ligase_C_dom_sf"/>
</dbReference>
<evidence type="ECO:0000259" key="17">
    <source>
        <dbReference type="Pfam" id="PF08245"/>
    </source>
</evidence>
<gene>
    <name evidence="14" type="primary">murC</name>
    <name evidence="18" type="ORF">J0J70_06675</name>
</gene>
<protein>
    <recommendedName>
        <fullName evidence="3 14">UDP-N-acetylmuramate--L-alanine ligase</fullName>
        <ecNumber evidence="3 14">6.3.2.8</ecNumber>
    </recommendedName>
    <alternativeName>
        <fullName evidence="14">UDP-N-acetylmuramoyl-L-alanine synthetase</fullName>
    </alternativeName>
</protein>
<evidence type="ECO:0000256" key="7">
    <source>
        <dbReference type="ARBA" id="ARBA00022741"/>
    </source>
</evidence>
<dbReference type="GO" id="GO:0009252">
    <property type="term" value="P:peptidoglycan biosynthetic process"/>
    <property type="evidence" value="ECO:0007669"/>
    <property type="project" value="UniProtKB-UniRule"/>
</dbReference>
<dbReference type="InterPro" id="IPR036565">
    <property type="entry name" value="Mur-like_cat_sf"/>
</dbReference>
<dbReference type="InterPro" id="IPR004101">
    <property type="entry name" value="Mur_ligase_C"/>
</dbReference>
<proteinExistence type="inferred from homology"/>
<evidence type="ECO:0000256" key="11">
    <source>
        <dbReference type="ARBA" id="ARBA00023306"/>
    </source>
</evidence>
<evidence type="ECO:0000256" key="13">
    <source>
        <dbReference type="ARBA" id="ARBA00047833"/>
    </source>
</evidence>
<evidence type="ECO:0000256" key="3">
    <source>
        <dbReference type="ARBA" id="ARBA00012211"/>
    </source>
</evidence>
<keyword evidence="8 14" id="KW-0067">ATP-binding</keyword>
<dbReference type="GO" id="GO:0071555">
    <property type="term" value="P:cell wall organization"/>
    <property type="evidence" value="ECO:0007669"/>
    <property type="project" value="UniProtKB-KW"/>
</dbReference>
<dbReference type="Gene3D" id="3.90.190.20">
    <property type="entry name" value="Mur ligase, C-terminal domain"/>
    <property type="match status" value="1"/>
</dbReference>
<keyword evidence="4 14" id="KW-0963">Cytoplasm</keyword>
<dbReference type="SUPFAM" id="SSF53244">
    <property type="entry name" value="MurD-like peptide ligases, peptide-binding domain"/>
    <property type="match status" value="1"/>
</dbReference>
<comment type="similarity">
    <text evidence="14">Belongs to the MurCDEF family.</text>
</comment>
<evidence type="ECO:0000256" key="2">
    <source>
        <dbReference type="ARBA" id="ARBA00004752"/>
    </source>
</evidence>
<dbReference type="PANTHER" id="PTHR43445:SF3">
    <property type="entry name" value="UDP-N-ACETYLMURAMATE--L-ALANINE LIGASE"/>
    <property type="match status" value="1"/>
</dbReference>
<keyword evidence="5 14" id="KW-0436">Ligase</keyword>
<keyword evidence="9 14" id="KW-0133">Cell shape</keyword>
<organism evidence="18 19">
    <name type="scientific">Turicibacter bilis</name>
    <dbReference type="NCBI Taxonomy" id="2735723"/>
    <lineage>
        <taxon>Bacteria</taxon>
        <taxon>Bacillati</taxon>
        <taxon>Bacillota</taxon>
        <taxon>Erysipelotrichia</taxon>
        <taxon>Erysipelotrichales</taxon>
        <taxon>Turicibacteraceae</taxon>
        <taxon>Turicibacter</taxon>
    </lineage>
</organism>
<evidence type="ECO:0000256" key="5">
    <source>
        <dbReference type="ARBA" id="ARBA00022598"/>
    </source>
</evidence>
<dbReference type="GO" id="GO:0008763">
    <property type="term" value="F:UDP-N-acetylmuramate-L-alanine ligase activity"/>
    <property type="evidence" value="ECO:0007669"/>
    <property type="project" value="UniProtKB-UniRule"/>
</dbReference>
<dbReference type="SUPFAM" id="SSF51984">
    <property type="entry name" value="MurCD N-terminal domain"/>
    <property type="match status" value="1"/>
</dbReference>